<dbReference type="Proteomes" id="UP000233491">
    <property type="component" value="Unassembled WGS sequence"/>
</dbReference>
<evidence type="ECO:0000313" key="3">
    <source>
        <dbReference type="Proteomes" id="UP000233491"/>
    </source>
</evidence>
<sequence length="110" mass="11986">MNFQMQASALAAAIFVMCVADASAYDRRVVVVNNTSTTIQEFYASNTGQNDWQEDIFGEGALPPGGEVTINIDDGSGYCKYDFRAVFEDATETTKAGVNVCEVGRFSFEE</sequence>
<keyword evidence="3" id="KW-1185">Reference proteome</keyword>
<comment type="caution">
    <text evidence="2">The sequence shown here is derived from an EMBL/GenBank/DDBJ whole genome shotgun (WGS) entry which is preliminary data.</text>
</comment>
<reference evidence="2 3" key="1">
    <citation type="submission" date="2017-12" db="EMBL/GenBank/DDBJ databases">
        <title>Anaerobic carbon monoxide metabolism by Pleomorphomonas carboxyditropha sp. nov., a new mesophilic hydrogenogenic carboxidotroph.</title>
        <authorList>
            <person name="Esquivel-Elizondo S."/>
            <person name="Krajmalnik-Brown R."/>
        </authorList>
    </citation>
    <scope>NUCLEOTIDE SEQUENCE [LARGE SCALE GENOMIC DNA]</scope>
    <source>
        <strain evidence="2 3">R5-392</strain>
    </source>
</reference>
<protein>
    <recommendedName>
        <fullName evidence="4">Argininosuccinate lyase</fullName>
    </recommendedName>
</protein>
<feature type="signal peptide" evidence="1">
    <location>
        <begin position="1"/>
        <end position="24"/>
    </location>
</feature>
<dbReference type="RefSeq" id="WP_101288757.1">
    <property type="nucleotide sequence ID" value="NZ_FOUQ01000005.1"/>
</dbReference>
<evidence type="ECO:0008006" key="4">
    <source>
        <dbReference type="Google" id="ProtNLM"/>
    </source>
</evidence>
<proteinExistence type="predicted"/>
<dbReference type="OrthoDB" id="4736977at2"/>
<evidence type="ECO:0000256" key="1">
    <source>
        <dbReference type="SAM" id="SignalP"/>
    </source>
</evidence>
<dbReference type="AlphaFoldDB" id="A0A1I4TB25"/>
<dbReference type="EMBL" id="PJNW01000005">
    <property type="protein sequence ID" value="PKR89447.1"/>
    <property type="molecule type" value="Genomic_DNA"/>
</dbReference>
<evidence type="ECO:0000313" key="2">
    <source>
        <dbReference type="EMBL" id="PKR89447.1"/>
    </source>
</evidence>
<name>A0A1I4TB25_9HYPH</name>
<organism evidence="2 3">
    <name type="scientific">Pleomorphomonas diazotrophica</name>
    <dbReference type="NCBI Taxonomy" id="1166257"/>
    <lineage>
        <taxon>Bacteria</taxon>
        <taxon>Pseudomonadati</taxon>
        <taxon>Pseudomonadota</taxon>
        <taxon>Alphaproteobacteria</taxon>
        <taxon>Hyphomicrobiales</taxon>
        <taxon>Pleomorphomonadaceae</taxon>
        <taxon>Pleomorphomonas</taxon>
    </lineage>
</organism>
<feature type="chain" id="PRO_5015065727" description="Argininosuccinate lyase" evidence="1">
    <location>
        <begin position="25"/>
        <end position="110"/>
    </location>
</feature>
<gene>
    <name evidence="2" type="ORF">CXZ10_08690</name>
</gene>
<keyword evidence="1" id="KW-0732">Signal</keyword>
<accession>A0A1I4TB25</accession>